<protein>
    <submittedName>
        <fullName evidence="1">Phosphoenolpyruvate synthase</fullName>
        <ecNumber evidence="1">2.7.9.2</ecNumber>
    </submittedName>
</protein>
<reference evidence="1" key="1">
    <citation type="journal article" date="2015" name="Proc. Natl. Acad. Sci. U.S.A.">
        <title>Networks of energetic and metabolic interactions define dynamics in microbial communities.</title>
        <authorList>
            <person name="Embree M."/>
            <person name="Liu J.K."/>
            <person name="Al-Bassam M.M."/>
            <person name="Zengler K."/>
        </authorList>
    </citation>
    <scope>NUCLEOTIDE SEQUENCE</scope>
</reference>
<dbReference type="EMBL" id="LNQE01000053">
    <property type="protein sequence ID" value="KUG29665.1"/>
    <property type="molecule type" value="Genomic_DNA"/>
</dbReference>
<comment type="caution">
    <text evidence="1">The sequence shown here is derived from an EMBL/GenBank/DDBJ whole genome shotgun (WGS) entry which is preliminary data.</text>
</comment>
<evidence type="ECO:0000313" key="1">
    <source>
        <dbReference type="EMBL" id="KUG29665.1"/>
    </source>
</evidence>
<dbReference type="GO" id="GO:0008986">
    <property type="term" value="F:pyruvate, water dikinase activity"/>
    <property type="evidence" value="ECO:0007669"/>
    <property type="project" value="UniProtKB-EC"/>
</dbReference>
<name>A0A0W8G9L4_9ZZZZ</name>
<keyword evidence="1" id="KW-0808">Transferase</keyword>
<organism evidence="1">
    <name type="scientific">hydrocarbon metagenome</name>
    <dbReference type="NCBI Taxonomy" id="938273"/>
    <lineage>
        <taxon>unclassified sequences</taxon>
        <taxon>metagenomes</taxon>
        <taxon>ecological metagenomes</taxon>
    </lineage>
</organism>
<dbReference type="EC" id="2.7.9.2" evidence="1"/>
<dbReference type="AlphaFoldDB" id="A0A0W8G9L4"/>
<sequence>MAGRFQKFDAEMIEDRLRSMGRLLQFTRQTDMLMVGEDSVAAMAECFFTGACQFTAEGLGK</sequence>
<keyword evidence="1" id="KW-0670">Pyruvate</keyword>
<accession>A0A0W8G9L4</accession>
<proteinExistence type="predicted"/>
<gene>
    <name evidence="1" type="ORF">ASZ90_000435</name>
</gene>